<evidence type="ECO:0000313" key="2">
    <source>
        <dbReference type="Proteomes" id="UP000638313"/>
    </source>
</evidence>
<sequence length="70" mass="7528">MTDWRGMGRGDFDESAPLALVDERAARIGAPVPATPDTYGTAALFGDEAPVRRVAPRRTQAEKPQADALF</sequence>
<dbReference type="RefSeq" id="WP_229890641.1">
    <property type="nucleotide sequence ID" value="NZ_BNBD01000002.1"/>
</dbReference>
<dbReference type="Proteomes" id="UP000638313">
    <property type="component" value="Unassembled WGS sequence"/>
</dbReference>
<proteinExistence type="predicted"/>
<reference evidence="1" key="1">
    <citation type="journal article" date="2014" name="Int. J. Syst. Evol. Microbiol.">
        <title>Complete genome sequence of Corynebacterium casei LMG S-19264T (=DSM 44701T), isolated from a smear-ripened cheese.</title>
        <authorList>
            <consortium name="US DOE Joint Genome Institute (JGI-PGF)"/>
            <person name="Walter F."/>
            <person name="Albersmeier A."/>
            <person name="Kalinowski J."/>
            <person name="Ruckert C."/>
        </authorList>
    </citation>
    <scope>NUCLEOTIDE SEQUENCE</scope>
    <source>
        <strain evidence="1">JCM 4059</strain>
    </source>
</reference>
<gene>
    <name evidence="1" type="ORF">GCM10010218_12570</name>
</gene>
<dbReference type="AlphaFoldDB" id="A0A919EBE0"/>
<protein>
    <submittedName>
        <fullName evidence="1">Uncharacterized protein</fullName>
    </submittedName>
</protein>
<reference evidence="1" key="2">
    <citation type="submission" date="2020-09" db="EMBL/GenBank/DDBJ databases">
        <authorList>
            <person name="Sun Q."/>
            <person name="Ohkuma M."/>
        </authorList>
    </citation>
    <scope>NUCLEOTIDE SEQUENCE</scope>
    <source>
        <strain evidence="1">JCM 4059</strain>
    </source>
</reference>
<organism evidence="1 2">
    <name type="scientific">Streptomyces mashuensis</name>
    <dbReference type="NCBI Taxonomy" id="33904"/>
    <lineage>
        <taxon>Bacteria</taxon>
        <taxon>Bacillati</taxon>
        <taxon>Actinomycetota</taxon>
        <taxon>Actinomycetes</taxon>
        <taxon>Kitasatosporales</taxon>
        <taxon>Streptomycetaceae</taxon>
        <taxon>Streptomyces</taxon>
    </lineage>
</organism>
<evidence type="ECO:0000313" key="1">
    <source>
        <dbReference type="EMBL" id="GHF32984.1"/>
    </source>
</evidence>
<accession>A0A919EBE0</accession>
<comment type="caution">
    <text evidence="1">The sequence shown here is derived from an EMBL/GenBank/DDBJ whole genome shotgun (WGS) entry which is preliminary data.</text>
</comment>
<name>A0A919EBE0_9ACTN</name>
<dbReference type="EMBL" id="BNBD01000002">
    <property type="protein sequence ID" value="GHF32984.1"/>
    <property type="molecule type" value="Genomic_DNA"/>
</dbReference>
<keyword evidence="2" id="KW-1185">Reference proteome</keyword>